<protein>
    <submittedName>
        <fullName evidence="4">NADP-dependent fatty aldehyde dehydrogenase</fullName>
        <ecNumber evidence="4">1.2.1.4</ecNumber>
    </submittedName>
</protein>
<dbReference type="InterPro" id="IPR044151">
    <property type="entry name" value="ALDH_KGSADH"/>
</dbReference>
<evidence type="ECO:0000256" key="1">
    <source>
        <dbReference type="ARBA" id="ARBA00023002"/>
    </source>
</evidence>
<feature type="region of interest" description="Disordered" evidence="2">
    <location>
        <begin position="502"/>
        <end position="525"/>
    </location>
</feature>
<gene>
    <name evidence="4" type="primary">aldH</name>
    <name evidence="4" type="ORF">SV7mr_21770</name>
</gene>
<dbReference type="PANTHER" id="PTHR43353:SF3">
    <property type="entry name" value="ALDEHYDE DEHYDROGENASE-RELATED"/>
    <property type="match status" value="1"/>
</dbReference>
<dbReference type="Gene3D" id="3.40.605.10">
    <property type="entry name" value="Aldehyde Dehydrogenase, Chain A, domain 1"/>
    <property type="match status" value="1"/>
</dbReference>
<organism evidence="4 5">
    <name type="scientific">Stieleria bergensis</name>
    <dbReference type="NCBI Taxonomy" id="2528025"/>
    <lineage>
        <taxon>Bacteria</taxon>
        <taxon>Pseudomonadati</taxon>
        <taxon>Planctomycetota</taxon>
        <taxon>Planctomycetia</taxon>
        <taxon>Pirellulales</taxon>
        <taxon>Pirellulaceae</taxon>
        <taxon>Stieleria</taxon>
    </lineage>
</organism>
<evidence type="ECO:0000313" key="5">
    <source>
        <dbReference type="Proteomes" id="UP000315003"/>
    </source>
</evidence>
<dbReference type="EMBL" id="CP036272">
    <property type="protein sequence ID" value="QDT59668.1"/>
    <property type="molecule type" value="Genomic_DNA"/>
</dbReference>
<dbReference type="Gene3D" id="3.40.309.10">
    <property type="entry name" value="Aldehyde Dehydrogenase, Chain A, domain 2"/>
    <property type="match status" value="1"/>
</dbReference>
<dbReference type="RefSeq" id="WP_145271692.1">
    <property type="nucleotide sequence ID" value="NZ_CP036272.1"/>
</dbReference>
<dbReference type="GO" id="GO:0033721">
    <property type="term" value="F:aldehyde dehydrogenase (NADP+) activity"/>
    <property type="evidence" value="ECO:0007669"/>
    <property type="project" value="UniProtKB-EC"/>
</dbReference>
<dbReference type="InterPro" id="IPR016163">
    <property type="entry name" value="Ald_DH_C"/>
</dbReference>
<dbReference type="InterPro" id="IPR050740">
    <property type="entry name" value="Aldehyde_DH_Superfamily"/>
</dbReference>
<name>A0A517SU74_9BACT</name>
<dbReference type="InterPro" id="IPR016161">
    <property type="entry name" value="Ald_DH/histidinol_DH"/>
</dbReference>
<dbReference type="OrthoDB" id="9770537at2"/>
<proteinExistence type="predicted"/>
<keyword evidence="1 4" id="KW-0560">Oxidoreductase</keyword>
<dbReference type="InterPro" id="IPR015590">
    <property type="entry name" value="Aldehyde_DH_dom"/>
</dbReference>
<feature type="domain" description="Aldehyde dehydrogenase" evidence="3">
    <location>
        <begin position="11"/>
        <end position="422"/>
    </location>
</feature>
<evidence type="ECO:0000259" key="3">
    <source>
        <dbReference type="Pfam" id="PF00171"/>
    </source>
</evidence>
<dbReference type="Pfam" id="PF00171">
    <property type="entry name" value="Aldedh"/>
    <property type="match status" value="1"/>
</dbReference>
<dbReference type="InterPro" id="IPR016162">
    <property type="entry name" value="Ald_DH_N"/>
</dbReference>
<accession>A0A517SU74</accession>
<dbReference type="EC" id="1.2.1.4" evidence="4"/>
<dbReference type="Proteomes" id="UP000315003">
    <property type="component" value="Chromosome"/>
</dbReference>
<dbReference type="SUPFAM" id="SSF53720">
    <property type="entry name" value="ALDH-like"/>
    <property type="match status" value="1"/>
</dbReference>
<evidence type="ECO:0000256" key="2">
    <source>
        <dbReference type="SAM" id="MobiDB-lite"/>
    </source>
</evidence>
<dbReference type="CDD" id="cd07129">
    <property type="entry name" value="ALDH_KGSADH"/>
    <property type="match status" value="1"/>
</dbReference>
<keyword evidence="5" id="KW-1185">Reference proteome</keyword>
<dbReference type="AlphaFoldDB" id="A0A517SU74"/>
<reference evidence="4 5" key="1">
    <citation type="submission" date="2019-02" db="EMBL/GenBank/DDBJ databases">
        <title>Deep-cultivation of Planctomycetes and their phenomic and genomic characterization uncovers novel biology.</title>
        <authorList>
            <person name="Wiegand S."/>
            <person name="Jogler M."/>
            <person name="Boedeker C."/>
            <person name="Pinto D."/>
            <person name="Vollmers J."/>
            <person name="Rivas-Marin E."/>
            <person name="Kohn T."/>
            <person name="Peeters S.H."/>
            <person name="Heuer A."/>
            <person name="Rast P."/>
            <person name="Oberbeckmann S."/>
            <person name="Bunk B."/>
            <person name="Jeske O."/>
            <person name="Meyerdierks A."/>
            <person name="Storesund J.E."/>
            <person name="Kallscheuer N."/>
            <person name="Luecker S."/>
            <person name="Lage O.M."/>
            <person name="Pohl T."/>
            <person name="Merkel B.J."/>
            <person name="Hornburger P."/>
            <person name="Mueller R.-W."/>
            <person name="Bruemmer F."/>
            <person name="Labrenz M."/>
            <person name="Spormann A.M."/>
            <person name="Op den Camp H."/>
            <person name="Overmann J."/>
            <person name="Amann R."/>
            <person name="Jetten M.S.M."/>
            <person name="Mascher T."/>
            <person name="Medema M.H."/>
            <person name="Devos D.P."/>
            <person name="Kaster A.-K."/>
            <person name="Ovreas L."/>
            <person name="Rohde M."/>
            <person name="Galperin M.Y."/>
            <person name="Jogler C."/>
        </authorList>
    </citation>
    <scope>NUCLEOTIDE SEQUENCE [LARGE SCALE GENOMIC DNA]</scope>
    <source>
        <strain evidence="4 5">SV_7m_r</strain>
    </source>
</reference>
<sequence length="525" mass="54728">MTAQVLINGQWQDADATGTFQATDPNTNALLPETFPVSSWQDCDAALDAAVEAAKVMRGLSPQAIAVFLETYADLIEANKDALVEAAHRETGLAKSPRLADGELPRTSNQLRAAADSCRSGDWALATIDTAAGIRSCYEPLGPVCVFGPNNFPYAFGSVSGGDFAAAIAAGNPVIGKANSSHPETTRLLAELAFQAAQQTEVPDAIVQLIYRTSHADGERLVSDPRVGATGYTGSRSAGLKLKSSADQAGKPIYLELSSVNPVVVLPQALAKQRDEIVDQFVGSALMGAGQFCTNPGVVILVKGSDADDFVSRVAERYADAAPGTLLSPAVGKSLRASIGTLCDLGVDLKVGGGELETDRCALANTLMTCTGTQFLSDPEGYQTEAFGNASLVVLADDVDQVVNILSQLEGNLTGCIYSDSEGGDDPVYDQVAAALTPKVGRLLNDKMPTGVAVSAAMNHGGPYPATGHPGFTAVGIPGAMLRFGKLTSYDNVRPARLPKLLADQNPTGNTPRRIDGDWTTADVV</sequence>
<dbReference type="PANTHER" id="PTHR43353">
    <property type="entry name" value="SUCCINATE-SEMIALDEHYDE DEHYDROGENASE, MITOCHONDRIAL"/>
    <property type="match status" value="1"/>
</dbReference>
<evidence type="ECO:0000313" key="4">
    <source>
        <dbReference type="EMBL" id="QDT59668.1"/>
    </source>
</evidence>